<feature type="non-terminal residue" evidence="1">
    <location>
        <position position="1"/>
    </location>
</feature>
<gene>
    <name evidence="1" type="ORF">FOZ63_023612</name>
</gene>
<comment type="caution">
    <text evidence="1">The sequence shown here is derived from an EMBL/GenBank/DDBJ whole genome shotgun (WGS) entry which is preliminary data.</text>
</comment>
<reference evidence="1 2" key="1">
    <citation type="submission" date="2020-04" db="EMBL/GenBank/DDBJ databases">
        <title>Perkinsus olseni comparative genomics.</title>
        <authorList>
            <person name="Bogema D.R."/>
        </authorList>
    </citation>
    <scope>NUCLEOTIDE SEQUENCE [LARGE SCALE GENOMIC DNA]</scope>
    <source>
        <strain evidence="1 2">ATCC PRA-207</strain>
    </source>
</reference>
<protein>
    <submittedName>
        <fullName evidence="1">Uncharacterized protein</fullName>
    </submittedName>
</protein>
<sequence>TRPDNYTPLMRQKIDELATEIGEANLDDIHKAYFTWFLAQKSENPDAPIFDTSRYHIEKYIIRRKMELAGATSLCPDVVTAARRTKMAAVLSSGAQASTPAIPASTRRLIPQPTEVPKPPVVQPTTPATSSAQCTGIKCGRCHKVRT</sequence>
<organism evidence="1 2">
    <name type="scientific">Perkinsus olseni</name>
    <name type="common">Perkinsus atlanticus</name>
    <dbReference type="NCBI Taxonomy" id="32597"/>
    <lineage>
        <taxon>Eukaryota</taxon>
        <taxon>Sar</taxon>
        <taxon>Alveolata</taxon>
        <taxon>Perkinsozoa</taxon>
        <taxon>Perkinsea</taxon>
        <taxon>Perkinsida</taxon>
        <taxon>Perkinsidae</taxon>
        <taxon>Perkinsus</taxon>
    </lineage>
</organism>
<evidence type="ECO:0000313" key="2">
    <source>
        <dbReference type="Proteomes" id="UP000553632"/>
    </source>
</evidence>
<keyword evidence="2" id="KW-1185">Reference proteome</keyword>
<dbReference type="AlphaFoldDB" id="A0A7J6QFF6"/>
<proteinExistence type="predicted"/>
<feature type="non-terminal residue" evidence="1">
    <location>
        <position position="147"/>
    </location>
</feature>
<evidence type="ECO:0000313" key="1">
    <source>
        <dbReference type="EMBL" id="KAF4706998.1"/>
    </source>
</evidence>
<accession>A0A7J6QFF6</accession>
<name>A0A7J6QFF6_PEROL</name>
<dbReference type="Proteomes" id="UP000553632">
    <property type="component" value="Unassembled WGS sequence"/>
</dbReference>
<dbReference type="EMBL" id="JABANO010033359">
    <property type="protein sequence ID" value="KAF4706998.1"/>
    <property type="molecule type" value="Genomic_DNA"/>
</dbReference>